<dbReference type="InterPro" id="IPR059106">
    <property type="entry name" value="WHD_MalT"/>
</dbReference>
<gene>
    <name evidence="5" type="ORF">KE274_14235</name>
</gene>
<feature type="domain" description="HTH luxR-type" evidence="4">
    <location>
        <begin position="795"/>
        <end position="860"/>
    </location>
</feature>
<dbReference type="Proteomes" id="UP000678243">
    <property type="component" value="Unassembled WGS sequence"/>
</dbReference>
<dbReference type="Pfam" id="PF25873">
    <property type="entry name" value="WHD_MalT"/>
    <property type="match status" value="1"/>
</dbReference>
<dbReference type="InterPro" id="IPR000792">
    <property type="entry name" value="Tscrpt_reg_LuxR_C"/>
</dbReference>
<keyword evidence="2" id="KW-0238">DNA-binding</keyword>
<evidence type="ECO:0000259" key="4">
    <source>
        <dbReference type="PROSITE" id="PS50043"/>
    </source>
</evidence>
<dbReference type="PANTHER" id="PTHR44688:SF16">
    <property type="entry name" value="DNA-BINDING TRANSCRIPTIONAL ACTIVATOR DEVR_DOSR"/>
    <property type="match status" value="1"/>
</dbReference>
<dbReference type="EMBL" id="JAGTUK010000003">
    <property type="protein sequence ID" value="MBS0025261.1"/>
    <property type="molecule type" value="Genomic_DNA"/>
</dbReference>
<keyword evidence="6" id="KW-1185">Reference proteome</keyword>
<keyword evidence="3" id="KW-0804">Transcription</keyword>
<dbReference type="SMART" id="SM00382">
    <property type="entry name" value="AAA"/>
    <property type="match status" value="1"/>
</dbReference>
<dbReference type="PANTHER" id="PTHR44688">
    <property type="entry name" value="DNA-BINDING TRANSCRIPTIONAL ACTIVATOR DEVR_DOSR"/>
    <property type="match status" value="1"/>
</dbReference>
<dbReference type="SUPFAM" id="SSF52540">
    <property type="entry name" value="P-loop containing nucleoside triphosphate hydrolases"/>
    <property type="match status" value="1"/>
</dbReference>
<evidence type="ECO:0000256" key="1">
    <source>
        <dbReference type="ARBA" id="ARBA00023015"/>
    </source>
</evidence>
<comment type="caution">
    <text evidence="5">The sequence shown here is derived from an EMBL/GenBank/DDBJ whole genome shotgun (WGS) entry which is preliminary data.</text>
</comment>
<dbReference type="SMART" id="SM00421">
    <property type="entry name" value="HTH_LUXR"/>
    <property type="match status" value="1"/>
</dbReference>
<dbReference type="RefSeq" id="WP_211544803.1">
    <property type="nucleotide sequence ID" value="NZ_JAGTUK010000003.1"/>
</dbReference>
<dbReference type="Gene3D" id="1.25.40.10">
    <property type="entry name" value="Tetratricopeptide repeat domain"/>
    <property type="match status" value="1"/>
</dbReference>
<dbReference type="PROSITE" id="PS50043">
    <property type="entry name" value="HTH_LUXR_2"/>
    <property type="match status" value="1"/>
</dbReference>
<dbReference type="InterPro" id="IPR041664">
    <property type="entry name" value="AAA_16"/>
</dbReference>
<reference evidence="5 6" key="1">
    <citation type="submission" date="2021-04" db="EMBL/GenBank/DDBJ databases">
        <title>Whole genome analysis of root endophytic bacterium Microbacterium paraoxydans ku-mp colonizing RP-bio226 rice variety.</title>
        <authorList>
            <person name="Ulaganathan K."/>
            <person name="Latha B."/>
        </authorList>
    </citation>
    <scope>NUCLEOTIDE SEQUENCE [LARGE SCALE GENOMIC DNA]</scope>
    <source>
        <strain evidence="6">ku-mp</strain>
    </source>
</reference>
<dbReference type="CDD" id="cd06170">
    <property type="entry name" value="LuxR_C_like"/>
    <property type="match status" value="1"/>
</dbReference>
<evidence type="ECO:0000313" key="5">
    <source>
        <dbReference type="EMBL" id="MBS0025261.1"/>
    </source>
</evidence>
<evidence type="ECO:0000313" key="6">
    <source>
        <dbReference type="Proteomes" id="UP000678243"/>
    </source>
</evidence>
<dbReference type="InterPro" id="IPR011990">
    <property type="entry name" value="TPR-like_helical_dom_sf"/>
</dbReference>
<evidence type="ECO:0000256" key="2">
    <source>
        <dbReference type="ARBA" id="ARBA00023125"/>
    </source>
</evidence>
<dbReference type="InterPro" id="IPR027417">
    <property type="entry name" value="P-loop_NTPase"/>
</dbReference>
<name>A0ABS5IQS6_9MICO</name>
<dbReference type="Gene3D" id="3.40.50.300">
    <property type="entry name" value="P-loop containing nucleotide triphosphate hydrolases"/>
    <property type="match status" value="1"/>
</dbReference>
<dbReference type="InterPro" id="IPR036388">
    <property type="entry name" value="WH-like_DNA-bd_sf"/>
</dbReference>
<dbReference type="Pfam" id="PF00196">
    <property type="entry name" value="GerE"/>
    <property type="match status" value="1"/>
</dbReference>
<evidence type="ECO:0000256" key="3">
    <source>
        <dbReference type="ARBA" id="ARBA00023163"/>
    </source>
</evidence>
<dbReference type="InterPro" id="IPR016032">
    <property type="entry name" value="Sig_transdc_resp-reg_C-effctor"/>
</dbReference>
<accession>A0ABS5IQS6</accession>
<protein>
    <submittedName>
        <fullName evidence="5">AAA family ATPase</fullName>
    </submittedName>
</protein>
<dbReference type="InterPro" id="IPR003593">
    <property type="entry name" value="AAA+_ATPase"/>
</dbReference>
<dbReference type="SUPFAM" id="SSF46894">
    <property type="entry name" value="C-terminal effector domain of the bipartite response regulators"/>
    <property type="match status" value="1"/>
</dbReference>
<organism evidence="5 6">
    <name type="scientific">Microbacterium paraoxydans</name>
    <dbReference type="NCBI Taxonomy" id="199592"/>
    <lineage>
        <taxon>Bacteria</taxon>
        <taxon>Bacillati</taxon>
        <taxon>Actinomycetota</taxon>
        <taxon>Actinomycetes</taxon>
        <taxon>Micrococcales</taxon>
        <taxon>Microbacteriaceae</taxon>
        <taxon>Microbacterium</taxon>
    </lineage>
</organism>
<dbReference type="PRINTS" id="PR00038">
    <property type="entry name" value="HTHLUXR"/>
</dbReference>
<dbReference type="Pfam" id="PF13191">
    <property type="entry name" value="AAA_16"/>
    <property type="match status" value="1"/>
</dbReference>
<dbReference type="Gene3D" id="1.10.10.10">
    <property type="entry name" value="Winged helix-like DNA-binding domain superfamily/Winged helix DNA-binding domain"/>
    <property type="match status" value="1"/>
</dbReference>
<keyword evidence="1" id="KW-0805">Transcription regulation</keyword>
<proteinExistence type="predicted"/>
<sequence length="866" mass="93599">MKEDAHREEGIASPIPAPVKGEVRRERLLTRLTAAMDEPWTLTLVGAPAGAGKTRLLAQWARELQETSDIAVVWVPLERGDDIETLVTALEGIDDPRVHRALRRVPRASGTAFARGLARALDAARGRIVIIVDDVHHLQDEETARLMSVFVQTVPGNVHVVLAGRGTRTIPLARRRLTGIALELDGASLAFRPHEIQAFFAIRGVEITPTEIIALLERTEGWAAALQLTMLNSSGGARIGALPPRGDDPDVVDYFVEEIFGDLGDDVQSFLEATAIPDSFSTDLATVLSGSAQAGAVVDRLLRLNVLAGPDAADPPRYHYHPLLREFLLGRLRSRGDGEAARLEGIASQWFDERGEPLLALRHAVRSEEEFCVSAILCRSGMQLVLDGHADEVVAAIGQLPAHRRADPAVRMLVAAAELTRGDASAAAVALTLRPDPGESEAHRRWRLGLMLHTALRRGGIEHALAAVDAEPLTPTGEQQIDTYALVQLAMVQLFAGRLDHAEESARRAADLARDIDAAAAELQAEAVLVTATLFRGRLRDVLDGCAAVVARWREVGEPDNAFVEVMRVWQAWVPYEAMNLLDASPALLPVARILDAGGETAITRGLHGLQALLAVDLNDDAHAAAVALFDFLAPRADLPLPVHWYAMMAPFVVHAFHRLNEPALRDRFIEEVEAALGETGDVLVLRALAAMHDRRPGIARGALAPVLEGAAPCLLPASMIDAWLVEAQLDVADGEPDRAQLALASALALAEPEDHVRRVAEAGSVVIQLLAARATVGSRTRFADRVRERFTAAGVLAEEELTQRERIVLAALCRNATLREIATQEYISPNTVKTHVRNIYRKLGVSDREGVTAAARALGLHADAP</sequence>